<dbReference type="HOGENOM" id="CLU_3356389_0_0_9"/>
<accession>S6A011</accession>
<sequence length="36" mass="4159">MPTITLRLERHNLTKVAKFVHAIKTLQKNITRASEV</sequence>
<reference evidence="1 2" key="1">
    <citation type="journal article" date="2014" name="Genome Announc.">
        <title>Complete Genome Sequence of the Thermophilic Polychlorinated Biphenyl Degrader Geobacillus sp. Strain JF8 (NBRC 109937).</title>
        <authorList>
            <person name="Shintani M."/>
            <person name="Ohtsubo Y."/>
            <person name="Fukuda K."/>
            <person name="Hosoyama A."/>
            <person name="Ohji S."/>
            <person name="Yamazoe A."/>
            <person name="Fujita N."/>
            <person name="Nagata Y."/>
            <person name="Tsuda M."/>
            <person name="Hatta T."/>
            <person name="Kimbara K."/>
        </authorList>
    </citation>
    <scope>NUCLEOTIDE SEQUENCE [LARGE SCALE GENOMIC DNA]</scope>
    <source>
        <strain evidence="1 2">JF8</strain>
    </source>
</reference>
<organism evidence="1 2">
    <name type="scientific">Geobacillus genomosp. 3</name>
    <dbReference type="NCBI Taxonomy" id="1921421"/>
    <lineage>
        <taxon>Bacteria</taxon>
        <taxon>Bacillati</taxon>
        <taxon>Bacillota</taxon>
        <taxon>Bacilli</taxon>
        <taxon>Bacillales</taxon>
        <taxon>Anoxybacillaceae</taxon>
        <taxon>Geobacillus</taxon>
    </lineage>
</organism>
<dbReference type="Proteomes" id="UP000015500">
    <property type="component" value="Chromosome"/>
</dbReference>
<name>S6A011_GEOG3</name>
<dbReference type="EMBL" id="CP006254">
    <property type="protein sequence ID" value="AGT30796.1"/>
    <property type="molecule type" value="Genomic_DNA"/>
</dbReference>
<evidence type="ECO:0000313" key="1">
    <source>
        <dbReference type="EMBL" id="AGT30796.1"/>
    </source>
</evidence>
<proteinExistence type="predicted"/>
<keyword evidence="2" id="KW-1185">Reference proteome</keyword>
<gene>
    <name evidence="1" type="ORF">M493_02310</name>
</gene>
<dbReference type="KEGG" id="gjf:M493_02310"/>
<protein>
    <submittedName>
        <fullName evidence="1">Uncharacterized protein</fullName>
    </submittedName>
</protein>
<dbReference type="AlphaFoldDB" id="S6A011"/>
<evidence type="ECO:0000313" key="2">
    <source>
        <dbReference type="Proteomes" id="UP000015500"/>
    </source>
</evidence>